<comment type="caution">
    <text evidence="4">The sequence shown here is derived from an EMBL/GenBank/DDBJ whole genome shotgun (WGS) entry which is preliminary data.</text>
</comment>
<dbReference type="Proteomes" id="UP001341444">
    <property type="component" value="Unassembled WGS sequence"/>
</dbReference>
<dbReference type="Gene3D" id="2.30.30.40">
    <property type="entry name" value="SH3 Domains"/>
    <property type="match status" value="8"/>
</dbReference>
<protein>
    <submittedName>
        <fullName evidence="4">SH3 domain-containing protein</fullName>
    </submittedName>
</protein>
<dbReference type="Pfam" id="PF01832">
    <property type="entry name" value="Glucosaminidase"/>
    <property type="match status" value="1"/>
</dbReference>
<dbReference type="EMBL" id="JARMAB010000003">
    <property type="protein sequence ID" value="MED1201795.1"/>
    <property type="molecule type" value="Genomic_DNA"/>
</dbReference>
<feature type="domain" description="SH3b" evidence="3">
    <location>
        <begin position="467"/>
        <end position="532"/>
    </location>
</feature>
<feature type="compositionally biased region" description="Low complexity" evidence="1">
    <location>
        <begin position="193"/>
        <end position="208"/>
    </location>
</feature>
<accession>A0ABU6MFI2</accession>
<name>A0ABU6MFI2_9BACI</name>
<feature type="chain" id="PRO_5046787126" evidence="2">
    <location>
        <begin position="22"/>
        <end position="933"/>
    </location>
</feature>
<evidence type="ECO:0000313" key="4">
    <source>
        <dbReference type="EMBL" id="MED1201795.1"/>
    </source>
</evidence>
<keyword evidence="2" id="KW-0732">Signal</keyword>
<dbReference type="PANTHER" id="PTHR34408">
    <property type="entry name" value="FAMILY PROTEIN, PUTATIVE-RELATED"/>
    <property type="match status" value="1"/>
</dbReference>
<evidence type="ECO:0000256" key="2">
    <source>
        <dbReference type="SAM" id="SignalP"/>
    </source>
</evidence>
<feature type="domain" description="SH3b" evidence="3">
    <location>
        <begin position="127"/>
        <end position="192"/>
    </location>
</feature>
<feature type="domain" description="SH3b" evidence="3">
    <location>
        <begin position="553"/>
        <end position="616"/>
    </location>
</feature>
<reference evidence="4 5" key="1">
    <citation type="submission" date="2023-03" db="EMBL/GenBank/DDBJ databases">
        <title>Bacillus Genome Sequencing.</title>
        <authorList>
            <person name="Dunlap C."/>
        </authorList>
    </citation>
    <scope>NUCLEOTIDE SEQUENCE [LARGE SCALE GENOMIC DNA]</scope>
    <source>
        <strain evidence="4 5">B-23453</strain>
    </source>
</reference>
<dbReference type="PANTHER" id="PTHR34408:SF1">
    <property type="entry name" value="GLYCOSYL HYDROLASE FAMILY 19 DOMAIN-CONTAINING PROTEIN HI_1415"/>
    <property type="match status" value="1"/>
</dbReference>
<evidence type="ECO:0000259" key="3">
    <source>
        <dbReference type="PROSITE" id="PS51781"/>
    </source>
</evidence>
<feature type="region of interest" description="Disordered" evidence="1">
    <location>
        <begin position="285"/>
        <end position="306"/>
    </location>
</feature>
<dbReference type="PROSITE" id="PS51781">
    <property type="entry name" value="SH3B"/>
    <property type="match status" value="8"/>
</dbReference>
<feature type="domain" description="SH3b" evidence="3">
    <location>
        <begin position="40"/>
        <end position="105"/>
    </location>
</feature>
<dbReference type="SUPFAM" id="SSF50044">
    <property type="entry name" value="SH3-domain"/>
    <property type="match status" value="1"/>
</dbReference>
<dbReference type="RefSeq" id="WP_083953208.1">
    <property type="nucleotide sequence ID" value="NZ_JARMAB010000003.1"/>
</dbReference>
<dbReference type="SMART" id="SM00047">
    <property type="entry name" value="LYZ2"/>
    <property type="match status" value="1"/>
</dbReference>
<evidence type="ECO:0000313" key="5">
    <source>
        <dbReference type="Proteomes" id="UP001341444"/>
    </source>
</evidence>
<organism evidence="4 5">
    <name type="scientific">Heyndrickxia acidicola</name>
    <dbReference type="NCBI Taxonomy" id="209389"/>
    <lineage>
        <taxon>Bacteria</taxon>
        <taxon>Bacillati</taxon>
        <taxon>Bacillota</taxon>
        <taxon>Bacilli</taxon>
        <taxon>Bacillales</taxon>
        <taxon>Bacillaceae</taxon>
        <taxon>Heyndrickxia</taxon>
    </lineage>
</organism>
<dbReference type="InterPro" id="IPR052354">
    <property type="entry name" value="Cell_Wall_Dynamics_Protein"/>
</dbReference>
<dbReference type="InterPro" id="IPR003646">
    <property type="entry name" value="SH3-like_bac-type"/>
</dbReference>
<dbReference type="Gene3D" id="1.10.530.10">
    <property type="match status" value="1"/>
</dbReference>
<proteinExistence type="predicted"/>
<feature type="domain" description="SH3b" evidence="3">
    <location>
        <begin position="394"/>
        <end position="459"/>
    </location>
</feature>
<gene>
    <name evidence="4" type="ORF">P4T90_01685</name>
</gene>
<dbReference type="Pfam" id="PF08239">
    <property type="entry name" value="SH3_3"/>
    <property type="match status" value="7"/>
</dbReference>
<dbReference type="InterPro" id="IPR036028">
    <property type="entry name" value="SH3-like_dom_sf"/>
</dbReference>
<dbReference type="SMART" id="SM00287">
    <property type="entry name" value="SH3b"/>
    <property type="match status" value="8"/>
</dbReference>
<sequence length="933" mass="98213">MKKRVVLPAFCFAVLSSAAFAKTVHADTLHPSASAVSTKNPVQYVEVHKGSYLNMRSSASEKATILLKLSAGTPVTLLSQSKDWAEIFANGKTGYVSSQYLTPSSSTPSKTTVKPSSVTVKSSEVKSVTKYVNVSTGSTLNLRSSGSTKAGIIAWLKKGTAVQVLSELKGWSKVQVSGKTGYVSSQYLTASKPASAASPANQKPPQASISSIQKPSSAKTTLKYVNLQTGSTLNLRSSSSTKAGIIAWLKKGTAVQVLSESKGWSKVQVNRKTGYVSSQYLTAAKPSGSSAKTTSSSGASAASISAPPKSTATVTKYVKVGTGGMLNLRSAGSTKAGIISTLANNTAVTVVSESNGWSKVQASGKTGYVSSQFLTAAKPAGTEAGTSTPAPVKTVTKYVVVDASDSLNLRSSASLNGSILSKLVLGTKVTVLSESNGWSKVLVNGKTGYVNSQYLTLTLPDPVTASSDTKYVNVSSVSGVSMYTKPSDSASVILKLSQGYQVLVLSEAGGWSYIQAYGKDGYVHTALLTETKPTGNTGAGGSNGSAGDQQDVIKYVDVNSQSNLNLRDSASVTGNILSSLATGTAVKVLSEAGGWSKVSVNGKIGYVSSQYLSDTLATPPGLANGSKSYTYKQYTVSLNDMVNIEMNAGPQTDRQYNTYLRDDALQLNNASNPTSGTVQGDKWNVRGGPGTSYWTVTQVNNGTVLSILSAVKGSDGHMWYQVKINQTWVNASPDDVKYYLDPSNFESDPIKSYQFLDLAASTNLQADEVNSRILSGKGILAGKASSFIQAGQTLHINEIYLIAHALLETGNGTSQLANGVQVNGKTVYNMYGIGAYDSDPLNSGAQFAYNAGWFTPEQAIIGGAQFIAQDYINAGQNTLYKMRWNPDAADARGNAAHQYATDIGWADKQIVQMQNLYSLVTCYTLAYDVPVYK</sequence>
<dbReference type="InterPro" id="IPR002901">
    <property type="entry name" value="MGlyc_endo_b_GlcNAc-like_dom"/>
</dbReference>
<feature type="domain" description="SH3b" evidence="3">
    <location>
        <begin position="673"/>
        <end position="749"/>
    </location>
</feature>
<feature type="domain" description="SH3b" evidence="3">
    <location>
        <begin position="313"/>
        <end position="378"/>
    </location>
</feature>
<feature type="domain" description="SH3b" evidence="3">
    <location>
        <begin position="220"/>
        <end position="285"/>
    </location>
</feature>
<feature type="signal peptide" evidence="2">
    <location>
        <begin position="1"/>
        <end position="21"/>
    </location>
</feature>
<keyword evidence="5" id="KW-1185">Reference proteome</keyword>
<feature type="region of interest" description="Disordered" evidence="1">
    <location>
        <begin position="193"/>
        <end position="214"/>
    </location>
</feature>
<evidence type="ECO:0000256" key="1">
    <source>
        <dbReference type="SAM" id="MobiDB-lite"/>
    </source>
</evidence>